<evidence type="ECO:0000256" key="11">
    <source>
        <dbReference type="SAM" id="MobiDB-lite"/>
    </source>
</evidence>
<feature type="compositionally biased region" description="Acidic residues" evidence="11">
    <location>
        <begin position="464"/>
        <end position="511"/>
    </location>
</feature>
<feature type="domain" description="Condensin complex subunit 1 C-terminal" evidence="12">
    <location>
        <begin position="963"/>
        <end position="1123"/>
    </location>
</feature>
<name>A0A1E3QY83_9ASCO</name>
<dbReference type="GO" id="GO:0007130">
    <property type="term" value="P:synaptonemal complex assembly"/>
    <property type="evidence" value="ECO:0007669"/>
    <property type="project" value="EnsemblFungi"/>
</dbReference>
<evidence type="ECO:0000256" key="5">
    <source>
        <dbReference type="ARBA" id="ARBA00022618"/>
    </source>
</evidence>
<evidence type="ECO:0000256" key="3">
    <source>
        <dbReference type="ARBA" id="ARBA00009606"/>
    </source>
</evidence>
<dbReference type="Pfam" id="PF12922">
    <property type="entry name" value="Cnd1_N"/>
    <property type="match status" value="1"/>
</dbReference>
<dbReference type="InterPro" id="IPR016024">
    <property type="entry name" value="ARM-type_fold"/>
</dbReference>
<dbReference type="Proteomes" id="UP000094336">
    <property type="component" value="Unassembled WGS sequence"/>
</dbReference>
<dbReference type="GO" id="GO:0000796">
    <property type="term" value="C:condensin complex"/>
    <property type="evidence" value="ECO:0007669"/>
    <property type="project" value="EnsemblFungi"/>
</dbReference>
<keyword evidence="7 10" id="KW-0226">DNA condensation</keyword>
<evidence type="ECO:0000256" key="8">
    <source>
        <dbReference type="ARBA" id="ARBA00023242"/>
    </source>
</evidence>
<dbReference type="GO" id="GO:0030466">
    <property type="term" value="P:silent mating-type cassette heterochromatin formation"/>
    <property type="evidence" value="ECO:0007669"/>
    <property type="project" value="EnsemblFungi"/>
</dbReference>
<dbReference type="GO" id="GO:0070550">
    <property type="term" value="P:rDNA chromatin condensation"/>
    <property type="evidence" value="ECO:0007669"/>
    <property type="project" value="EnsemblFungi"/>
</dbReference>
<dbReference type="GO" id="GO:0007076">
    <property type="term" value="P:mitotic chromosome condensation"/>
    <property type="evidence" value="ECO:0007669"/>
    <property type="project" value="EnsemblFungi"/>
</dbReference>
<dbReference type="GO" id="GO:0070058">
    <property type="term" value="P:tRNA gene clustering"/>
    <property type="evidence" value="ECO:0007669"/>
    <property type="project" value="EnsemblFungi"/>
</dbReference>
<dbReference type="GO" id="GO:0005730">
    <property type="term" value="C:nucleolus"/>
    <property type="evidence" value="ECO:0007669"/>
    <property type="project" value="EnsemblFungi"/>
</dbReference>
<evidence type="ECO:0000313" key="15">
    <source>
        <dbReference type="Proteomes" id="UP000094336"/>
    </source>
</evidence>
<dbReference type="AlphaFoldDB" id="A0A1E3QY83"/>
<sequence length="1146" mass="128800">MIFNLSESLTEFQSAEKGSFSVSDPEHKLDAIAQALTNNPGALGADDVFEPLEELVLAYPSLSQEHQRDVSNLISSSMREQASHTLQTVTAGDVDVFPDHKQLLELYGYLMYGVLTYLGAEDHSAAVSLAGKKATPQAKLAFEVNCKQLEDCMEAITILFRIELSKLFVTTPERDLYVSLFTRPIYMLMENEQRVKQVAIKMFMFRVIAMAIKSHGHASAAQNAIMQNLTYFFHLTGTMAELLKVVAEEYDYTNITDEVLREISNKRFNSNDTNGPKTISAFIVRLSELIPRVVMKQMSYIAKLLDNSAYTLRCSVVEACGNITVALCHDDEDLERHQNQIMGFIDLLDERFLDQNPFVRTRAVQALIKLCDLDVKFNNRRQKMTELAVRSLEDRSSLVRRNSVKLMSKLLSTHPFDSLHGSQLALGVWRKRLNGAEEEMRRLMREAGIDVEETERVARAETSLESEEGDSPDVDMDGGNEDIDMDGDNVDIDMDGDNEDADTNGDKDEADTSAMTPAINLVDASLLVKAKLTVQYYTECVTFIETLHVGIEMAAPLLYSTNKNEVLETMDFFVFADAYAIETASVGIRRMLHLVWSKGASEEGKSISTHLMECYRDLFLTAPTGARELEVATYIAKNLIELTYNSSVADLASLEKLLCLMYEDGLVRDSAIKILWQTYNLNKELPQKQRRGAITVLGMLALANHEIALNGLDALLNVGLGEKGRDDLILARFTCICLQRIVPGSKQAVQFRIAREREAIDKLSEYCLLYSEDNEWYTVAEEAISAIYNIASHPDDPATHIVRAKTLQVFEPSTDSSRSQVIALSQLLFIVGHVAIKTIVHLEKCEAEFKKKKILAEAKKDLDDKENEAQNELEMIGGTSEDDFADAIAIIKERQLLHGEKSLLAKFGPLVKEICLNNMRYENEILQRSAVLCMEKLMCVSSAYCEENLQLLITIMEKSPDPIIRSNAVLGLGDMAVCFNNLVDENTDFLYKRLTDENIMVQRTCLMTVTFLILAGQVKVKGQLAQMAKCLENPDQGISDMCRLFFTELATKDNAIYNGFIDIFSGLSNDELLEKDSMKRIVKFLLSFIVKERHQKQLSDKLMARLSKSETQDEWNDVAFVLNTLPFKNDAITATLEEGFKMVAAR</sequence>
<dbReference type="RefSeq" id="XP_018987923.1">
    <property type="nucleotide sequence ID" value="XM_019127491.1"/>
</dbReference>
<feature type="domain" description="Condensin complex subunit 1 N-terminal" evidence="13">
    <location>
        <begin position="65"/>
        <end position="221"/>
    </location>
</feature>
<evidence type="ECO:0000256" key="4">
    <source>
        <dbReference type="ARBA" id="ARBA00022454"/>
    </source>
</evidence>
<dbReference type="Pfam" id="PF12717">
    <property type="entry name" value="Cnd1"/>
    <property type="match status" value="1"/>
</dbReference>
<dbReference type="SUPFAM" id="SSF48371">
    <property type="entry name" value="ARM repeat"/>
    <property type="match status" value="1"/>
</dbReference>
<gene>
    <name evidence="14" type="ORF">BABINDRAFT_159148</name>
</gene>
<dbReference type="GO" id="GO:0043007">
    <property type="term" value="P:maintenance of rDNA"/>
    <property type="evidence" value="ECO:0007669"/>
    <property type="project" value="EnsemblFungi"/>
</dbReference>
<dbReference type="InterPro" id="IPR032682">
    <property type="entry name" value="Cnd1_C"/>
</dbReference>
<keyword evidence="8" id="KW-0539">Nucleus</keyword>
<keyword evidence="15" id="KW-1185">Reference proteome</keyword>
<dbReference type="GO" id="GO:0051301">
    <property type="term" value="P:cell division"/>
    <property type="evidence" value="ECO:0007669"/>
    <property type="project" value="UniProtKB-KW"/>
</dbReference>
<evidence type="ECO:0000256" key="7">
    <source>
        <dbReference type="ARBA" id="ARBA00023067"/>
    </source>
</evidence>
<dbReference type="GO" id="GO:0010032">
    <property type="term" value="P:meiotic chromosome condensation"/>
    <property type="evidence" value="ECO:0007669"/>
    <property type="project" value="EnsemblFungi"/>
</dbReference>
<keyword evidence="4" id="KW-0158">Chromosome</keyword>
<dbReference type="STRING" id="984486.A0A1E3QY83"/>
<organism evidence="14 15">
    <name type="scientific">Babjeviella inositovora NRRL Y-12698</name>
    <dbReference type="NCBI Taxonomy" id="984486"/>
    <lineage>
        <taxon>Eukaryota</taxon>
        <taxon>Fungi</taxon>
        <taxon>Dikarya</taxon>
        <taxon>Ascomycota</taxon>
        <taxon>Saccharomycotina</taxon>
        <taxon>Pichiomycetes</taxon>
        <taxon>Serinales incertae sedis</taxon>
        <taxon>Babjeviella</taxon>
    </lineage>
</organism>
<dbReference type="OrthoDB" id="436262at2759"/>
<evidence type="ECO:0000259" key="12">
    <source>
        <dbReference type="Pfam" id="PF12717"/>
    </source>
</evidence>
<dbReference type="InterPro" id="IPR011989">
    <property type="entry name" value="ARM-like"/>
</dbReference>
<accession>A0A1E3QY83</accession>
<dbReference type="EMBL" id="KV454426">
    <property type="protein sequence ID" value="ODQ82595.1"/>
    <property type="molecule type" value="Genomic_DNA"/>
</dbReference>
<feature type="region of interest" description="Disordered" evidence="11">
    <location>
        <begin position="454"/>
        <end position="512"/>
    </location>
</feature>
<dbReference type="GO" id="GO:0000779">
    <property type="term" value="C:condensed chromosome, centromeric region"/>
    <property type="evidence" value="ECO:0007669"/>
    <property type="project" value="TreeGrafter"/>
</dbReference>
<dbReference type="Gene3D" id="1.25.10.10">
    <property type="entry name" value="Leucine-rich Repeat Variant"/>
    <property type="match status" value="2"/>
</dbReference>
<keyword evidence="9 10" id="KW-0131">Cell cycle</keyword>
<dbReference type="PANTHER" id="PTHR14222">
    <property type="entry name" value="CONDENSIN"/>
    <property type="match status" value="1"/>
</dbReference>
<protein>
    <recommendedName>
        <fullName evidence="10">Condensin complex subunit 1</fullName>
    </recommendedName>
</protein>
<dbReference type="PIRSF" id="PIRSF017127">
    <property type="entry name" value="Condensin_D2"/>
    <property type="match status" value="1"/>
</dbReference>
<evidence type="ECO:0000256" key="1">
    <source>
        <dbReference type="ARBA" id="ARBA00004123"/>
    </source>
</evidence>
<dbReference type="GeneID" id="30145344"/>
<evidence type="ECO:0000256" key="10">
    <source>
        <dbReference type="PIRNR" id="PIRNR017127"/>
    </source>
</evidence>
<evidence type="ECO:0000313" key="14">
    <source>
        <dbReference type="EMBL" id="ODQ82595.1"/>
    </source>
</evidence>
<proteinExistence type="inferred from homology"/>
<comment type="similarity">
    <text evidence="3 10">Belongs to the CND1 (condensin subunit 1) family.</text>
</comment>
<dbReference type="InterPro" id="IPR007673">
    <property type="entry name" value="Condensin_cplx_su1"/>
</dbReference>
<dbReference type="InterPro" id="IPR024324">
    <property type="entry name" value="Condensin_cplx_su1_N"/>
</dbReference>
<evidence type="ECO:0000259" key="13">
    <source>
        <dbReference type="Pfam" id="PF12922"/>
    </source>
</evidence>
<dbReference type="GO" id="GO:0003682">
    <property type="term" value="F:chromatin binding"/>
    <property type="evidence" value="ECO:0007669"/>
    <property type="project" value="EnsemblFungi"/>
</dbReference>
<dbReference type="GO" id="GO:0042393">
    <property type="term" value="F:histone binding"/>
    <property type="evidence" value="ECO:0007669"/>
    <property type="project" value="TreeGrafter"/>
</dbReference>
<dbReference type="GO" id="GO:0051307">
    <property type="term" value="P:meiotic chromosome separation"/>
    <property type="evidence" value="ECO:0007669"/>
    <property type="project" value="EnsemblFungi"/>
</dbReference>
<evidence type="ECO:0000256" key="9">
    <source>
        <dbReference type="ARBA" id="ARBA00023306"/>
    </source>
</evidence>
<keyword evidence="6 10" id="KW-0498">Mitosis</keyword>
<comment type="function">
    <text evidence="10">Regulatory subunit of the condensin complex, a complex required for conversion of interphase chromatin into mitotic-like condense chromosomes. The condensin complex probably introduces positive supercoils into relaxed DNA in the presence of type I topoisomerases and converts nicked DNA into positive knotted forms in the presence of type II topoisomerases.</text>
</comment>
<keyword evidence="5 10" id="KW-0132">Cell division</keyword>
<dbReference type="FunFam" id="1.25.10.10:FF:000272">
    <property type="entry name" value="Condensin complex subunit 1"/>
    <property type="match status" value="1"/>
</dbReference>
<dbReference type="InterPro" id="IPR026971">
    <property type="entry name" value="CND1/NCAPD3"/>
</dbReference>
<dbReference type="GO" id="GO:0044804">
    <property type="term" value="P:nucleophagy"/>
    <property type="evidence" value="ECO:0007669"/>
    <property type="project" value="EnsemblFungi"/>
</dbReference>
<comment type="subcellular location">
    <subcellularLocation>
        <location evidence="2">Chromosome</location>
    </subcellularLocation>
    <subcellularLocation>
        <location evidence="1">Nucleus</location>
    </subcellularLocation>
</comment>
<dbReference type="PANTHER" id="PTHR14222:SF2">
    <property type="entry name" value="CONDENSIN COMPLEX SUBUNIT 1"/>
    <property type="match status" value="1"/>
</dbReference>
<reference evidence="15" key="1">
    <citation type="submission" date="2016-05" db="EMBL/GenBank/DDBJ databases">
        <title>Comparative genomics of biotechnologically important yeasts.</title>
        <authorList>
            <consortium name="DOE Joint Genome Institute"/>
            <person name="Riley R."/>
            <person name="Haridas S."/>
            <person name="Wolfe K.H."/>
            <person name="Lopes M.R."/>
            <person name="Hittinger C.T."/>
            <person name="Goker M."/>
            <person name="Salamov A."/>
            <person name="Wisecaver J."/>
            <person name="Long T.M."/>
            <person name="Aerts A.L."/>
            <person name="Barry K."/>
            <person name="Choi C."/>
            <person name="Clum A."/>
            <person name="Coughlan A.Y."/>
            <person name="Deshpande S."/>
            <person name="Douglass A.P."/>
            <person name="Hanson S.J."/>
            <person name="Klenk H.-P."/>
            <person name="Labutti K."/>
            <person name="Lapidus A."/>
            <person name="Lindquist E."/>
            <person name="Lipzen A."/>
            <person name="Meier-Kolthoff J.P."/>
            <person name="Ohm R.A."/>
            <person name="Otillar R.P."/>
            <person name="Pangilinan J."/>
            <person name="Peng Y."/>
            <person name="Rokas A."/>
            <person name="Rosa C.A."/>
            <person name="Scheuner C."/>
            <person name="Sibirny A.A."/>
            <person name="Slot J.C."/>
            <person name="Stielow J.B."/>
            <person name="Sun H."/>
            <person name="Kurtzman C.P."/>
            <person name="Blackwell M."/>
            <person name="Grigoriev I.V."/>
            <person name="Jeffries T.W."/>
        </authorList>
    </citation>
    <scope>NUCLEOTIDE SEQUENCE [LARGE SCALE GENOMIC DNA]</scope>
    <source>
        <strain evidence="15">NRRL Y-12698</strain>
    </source>
</reference>
<evidence type="ECO:0000256" key="2">
    <source>
        <dbReference type="ARBA" id="ARBA00004286"/>
    </source>
</evidence>
<evidence type="ECO:0000256" key="6">
    <source>
        <dbReference type="ARBA" id="ARBA00022776"/>
    </source>
</evidence>
<dbReference type="GO" id="GO:1903342">
    <property type="term" value="P:negative regulation of meiotic DNA double-strand break formation"/>
    <property type="evidence" value="ECO:0007669"/>
    <property type="project" value="EnsemblFungi"/>
</dbReference>